<protein>
    <recommendedName>
        <fullName evidence="4">Retrovirus-related Pol polyprotein from transposon RE1</fullName>
    </recommendedName>
</protein>
<comment type="caution">
    <text evidence="2">The sequence shown here is derived from an EMBL/GenBank/DDBJ whole genome shotgun (WGS) entry which is preliminary data.</text>
</comment>
<dbReference type="AlphaFoldDB" id="A0A438DPW7"/>
<dbReference type="Proteomes" id="UP000288805">
    <property type="component" value="Unassembled WGS sequence"/>
</dbReference>
<name>A0A438DPW7_VITVI</name>
<reference evidence="2 3" key="1">
    <citation type="journal article" date="2018" name="PLoS Genet.">
        <title>Population sequencing reveals clonal diversity and ancestral inbreeding in the grapevine cultivar Chardonnay.</title>
        <authorList>
            <person name="Roach M.J."/>
            <person name="Johnson D.L."/>
            <person name="Bohlmann J."/>
            <person name="van Vuuren H.J."/>
            <person name="Jones S.J."/>
            <person name="Pretorius I.S."/>
            <person name="Schmidt S.A."/>
            <person name="Borneman A.R."/>
        </authorList>
    </citation>
    <scope>NUCLEOTIDE SEQUENCE [LARGE SCALE GENOMIC DNA]</scope>
    <source>
        <strain evidence="3">cv. Chardonnay</strain>
        <tissue evidence="2">Leaf</tissue>
    </source>
</reference>
<evidence type="ECO:0000313" key="2">
    <source>
        <dbReference type="EMBL" id="RVW37492.1"/>
    </source>
</evidence>
<dbReference type="PANTHER" id="PTHR47481">
    <property type="match status" value="1"/>
</dbReference>
<gene>
    <name evidence="2" type="ORF">CK203_113223</name>
</gene>
<evidence type="ECO:0008006" key="4">
    <source>
        <dbReference type="Google" id="ProtNLM"/>
    </source>
</evidence>
<accession>A0A438DPW7</accession>
<dbReference type="Pfam" id="PF14223">
    <property type="entry name" value="Retrotran_gag_2"/>
    <property type="match status" value="1"/>
</dbReference>
<evidence type="ECO:0000313" key="3">
    <source>
        <dbReference type="Proteomes" id="UP000288805"/>
    </source>
</evidence>
<dbReference type="PANTHER" id="PTHR47481:SF35">
    <property type="entry name" value="ZINC FINGER, CCHC-TYPE-RELATED"/>
    <property type="match status" value="1"/>
</dbReference>
<sequence>MAVENTSSTILPFNTMIHMETIKLSSSNYLLWKNKLLPLLESQELLGHVDGTLTPPQRFAPTDSQTPNINHRLKAKEIWLKDDLQLMRRETRSVPEYARAFKALCDQLHSIGKPVNDIDKVHWFLRGLGSDFTTFSTAQMAQMSLPSFPDLVPKAKSFELFQKSLDNHGPPIAAFTATNHGQPRSAFRNQSRHQSSRHSSSHHGNGHSNSEQGHRPPRCQICYQEGHYADKCN</sequence>
<evidence type="ECO:0000256" key="1">
    <source>
        <dbReference type="SAM" id="MobiDB-lite"/>
    </source>
</evidence>
<proteinExistence type="predicted"/>
<dbReference type="EMBL" id="QGNW01001536">
    <property type="protein sequence ID" value="RVW37492.1"/>
    <property type="molecule type" value="Genomic_DNA"/>
</dbReference>
<feature type="region of interest" description="Disordered" evidence="1">
    <location>
        <begin position="171"/>
        <end position="217"/>
    </location>
</feature>
<organism evidence="2 3">
    <name type="scientific">Vitis vinifera</name>
    <name type="common">Grape</name>
    <dbReference type="NCBI Taxonomy" id="29760"/>
    <lineage>
        <taxon>Eukaryota</taxon>
        <taxon>Viridiplantae</taxon>
        <taxon>Streptophyta</taxon>
        <taxon>Embryophyta</taxon>
        <taxon>Tracheophyta</taxon>
        <taxon>Spermatophyta</taxon>
        <taxon>Magnoliopsida</taxon>
        <taxon>eudicotyledons</taxon>
        <taxon>Gunneridae</taxon>
        <taxon>Pentapetalae</taxon>
        <taxon>rosids</taxon>
        <taxon>Vitales</taxon>
        <taxon>Vitaceae</taxon>
        <taxon>Viteae</taxon>
        <taxon>Vitis</taxon>
    </lineage>
</organism>
<feature type="compositionally biased region" description="Basic residues" evidence="1">
    <location>
        <begin position="190"/>
        <end position="205"/>
    </location>
</feature>